<organism evidence="2 3">
    <name type="scientific">Pisum sativum</name>
    <name type="common">Garden pea</name>
    <name type="synonym">Lathyrus oleraceus</name>
    <dbReference type="NCBI Taxonomy" id="3888"/>
    <lineage>
        <taxon>Eukaryota</taxon>
        <taxon>Viridiplantae</taxon>
        <taxon>Streptophyta</taxon>
        <taxon>Embryophyta</taxon>
        <taxon>Tracheophyta</taxon>
        <taxon>Spermatophyta</taxon>
        <taxon>Magnoliopsida</taxon>
        <taxon>eudicotyledons</taxon>
        <taxon>Gunneridae</taxon>
        <taxon>Pentapetalae</taxon>
        <taxon>rosids</taxon>
        <taxon>fabids</taxon>
        <taxon>Fabales</taxon>
        <taxon>Fabaceae</taxon>
        <taxon>Papilionoideae</taxon>
        <taxon>50 kb inversion clade</taxon>
        <taxon>NPAAA clade</taxon>
        <taxon>Hologalegina</taxon>
        <taxon>IRL clade</taxon>
        <taxon>Fabeae</taxon>
        <taxon>Lathyrus</taxon>
    </lineage>
</organism>
<sequence>MVGDAFWVNVTYDEQKDFDGDELSNEKAHKFYQLLKEMNTSLFEGSLDSKLLMCVRLFVVKSNLDVPDQCLEFFTQMMLDVTPTKDNLPTSFYDAKRLVSKLGLEVRKIDYCIRGCILFYDNGFGTNDIALEECKFCNSSRQLHDSKVYQSSPTFCMSKLPFFRPPHEADKYIKIVNDTNAEDVFTYVVEMNSEVDIYVEHNCGINVEGGYNDEGVERVERLEGGDNVVGEDIVNVEDNVVGEGSDGSDDSDGSNGSDNSDFQGHGLSFDDSDDEKALGLDDGFDEQAKIDGKRGRSKSIPRKYVI</sequence>
<gene>
    <name evidence="2" type="ORF">KIW84_063138</name>
</gene>
<evidence type="ECO:0008006" key="4">
    <source>
        <dbReference type="Google" id="ProtNLM"/>
    </source>
</evidence>
<feature type="region of interest" description="Disordered" evidence="1">
    <location>
        <begin position="239"/>
        <end position="306"/>
    </location>
</feature>
<dbReference type="Proteomes" id="UP001058974">
    <property type="component" value="Chromosome 6"/>
</dbReference>
<dbReference type="Gramene" id="Psat06G0313800-T1">
    <property type="protein sequence ID" value="KAI5397198.1"/>
    <property type="gene ID" value="KIW84_063138"/>
</dbReference>
<keyword evidence="3" id="KW-1185">Reference proteome</keyword>
<reference evidence="2 3" key="1">
    <citation type="journal article" date="2022" name="Nat. Genet.">
        <title>Improved pea reference genome and pan-genome highlight genomic features and evolutionary characteristics.</title>
        <authorList>
            <person name="Yang T."/>
            <person name="Liu R."/>
            <person name="Luo Y."/>
            <person name="Hu S."/>
            <person name="Wang D."/>
            <person name="Wang C."/>
            <person name="Pandey M.K."/>
            <person name="Ge S."/>
            <person name="Xu Q."/>
            <person name="Li N."/>
            <person name="Li G."/>
            <person name="Huang Y."/>
            <person name="Saxena R.K."/>
            <person name="Ji Y."/>
            <person name="Li M."/>
            <person name="Yan X."/>
            <person name="He Y."/>
            <person name="Liu Y."/>
            <person name="Wang X."/>
            <person name="Xiang C."/>
            <person name="Varshney R.K."/>
            <person name="Ding H."/>
            <person name="Gao S."/>
            <person name="Zong X."/>
        </authorList>
    </citation>
    <scope>NUCLEOTIDE SEQUENCE [LARGE SCALE GENOMIC DNA]</scope>
    <source>
        <strain evidence="2 3">cv. Zhongwan 6</strain>
    </source>
</reference>
<protein>
    <recommendedName>
        <fullName evidence="4">Transposon protein</fullName>
    </recommendedName>
</protein>
<name>A0A9D4W6W6_PEA</name>
<evidence type="ECO:0000313" key="3">
    <source>
        <dbReference type="Proteomes" id="UP001058974"/>
    </source>
</evidence>
<proteinExistence type="predicted"/>
<dbReference type="PANTHER" id="PTHR10775">
    <property type="entry name" value="OS08G0208400 PROTEIN"/>
    <property type="match status" value="1"/>
</dbReference>
<comment type="caution">
    <text evidence="2">The sequence shown here is derived from an EMBL/GenBank/DDBJ whole genome shotgun (WGS) entry which is preliminary data.</text>
</comment>
<dbReference type="EMBL" id="JAMSHJ010000006">
    <property type="protein sequence ID" value="KAI5397198.1"/>
    <property type="molecule type" value="Genomic_DNA"/>
</dbReference>
<evidence type="ECO:0000256" key="1">
    <source>
        <dbReference type="SAM" id="MobiDB-lite"/>
    </source>
</evidence>
<dbReference type="PANTHER" id="PTHR10775:SF193">
    <property type="entry name" value="DUF4216 DOMAIN-CONTAINING PROTEIN"/>
    <property type="match status" value="1"/>
</dbReference>
<dbReference type="AlphaFoldDB" id="A0A9D4W6W6"/>
<evidence type="ECO:0000313" key="2">
    <source>
        <dbReference type="EMBL" id="KAI5397198.1"/>
    </source>
</evidence>
<accession>A0A9D4W6W6</accession>
<feature type="compositionally biased region" description="Basic residues" evidence="1">
    <location>
        <begin position="295"/>
        <end position="306"/>
    </location>
</feature>